<keyword evidence="1" id="KW-0732">Signal</keyword>
<dbReference type="RefSeq" id="WP_311387944.1">
    <property type="nucleotide sequence ID" value="NZ_JAVRHU010000002.1"/>
</dbReference>
<evidence type="ECO:0000313" key="3">
    <source>
        <dbReference type="Proteomes" id="UP001250662"/>
    </source>
</evidence>
<dbReference type="InterPro" id="IPR018673">
    <property type="entry name" value="DUF2141"/>
</dbReference>
<reference evidence="2 3" key="1">
    <citation type="submission" date="2023-09" db="EMBL/GenBank/DDBJ databases">
        <authorList>
            <person name="Rey-Velasco X."/>
        </authorList>
    </citation>
    <scope>NUCLEOTIDE SEQUENCE [LARGE SCALE GENOMIC DNA]</scope>
    <source>
        <strain evidence="2 3">P007</strain>
    </source>
</reference>
<dbReference type="Pfam" id="PF09912">
    <property type="entry name" value="DUF2141"/>
    <property type="match status" value="1"/>
</dbReference>
<evidence type="ECO:0000313" key="2">
    <source>
        <dbReference type="EMBL" id="MDT0621985.1"/>
    </source>
</evidence>
<protein>
    <submittedName>
        <fullName evidence="2">DUF2141 domain-containing protein</fullName>
    </submittedName>
</protein>
<accession>A0ABU3BIP3</accession>
<keyword evidence="3" id="KW-1185">Reference proteome</keyword>
<organism evidence="2 3">
    <name type="scientific">Croceitalea vernalis</name>
    <dbReference type="NCBI Taxonomy" id="3075599"/>
    <lineage>
        <taxon>Bacteria</taxon>
        <taxon>Pseudomonadati</taxon>
        <taxon>Bacteroidota</taxon>
        <taxon>Flavobacteriia</taxon>
        <taxon>Flavobacteriales</taxon>
        <taxon>Flavobacteriaceae</taxon>
        <taxon>Croceitalea</taxon>
    </lineage>
</organism>
<comment type="caution">
    <text evidence="2">The sequence shown here is derived from an EMBL/GenBank/DDBJ whole genome shotgun (WGS) entry which is preliminary data.</text>
</comment>
<feature type="signal peptide" evidence="1">
    <location>
        <begin position="1"/>
        <end position="19"/>
    </location>
</feature>
<feature type="chain" id="PRO_5046746398" evidence="1">
    <location>
        <begin position="20"/>
        <end position="141"/>
    </location>
</feature>
<sequence length="141" mass="15699">MKKLAFIIGVFFISITAKAQEQEQELVKITVTIENVLNDNGIILVSLHNEDTFMKGAGVIDLADQAQKGEVTLTFENVKPGTYAVMVLHDENENNRMDFESNGMPKESYGMSGNAMVMGPPTFNDAKFEVASEDLEFKIRF</sequence>
<gene>
    <name evidence="2" type="ORF">RM520_10115</name>
</gene>
<name>A0ABU3BIP3_9FLAO</name>
<dbReference type="EMBL" id="JAVRHU010000002">
    <property type="protein sequence ID" value="MDT0621985.1"/>
    <property type="molecule type" value="Genomic_DNA"/>
</dbReference>
<dbReference type="Proteomes" id="UP001250662">
    <property type="component" value="Unassembled WGS sequence"/>
</dbReference>
<proteinExistence type="predicted"/>
<evidence type="ECO:0000256" key="1">
    <source>
        <dbReference type="SAM" id="SignalP"/>
    </source>
</evidence>